<keyword evidence="7" id="KW-0808">Transferase</keyword>
<keyword evidence="8" id="KW-0479">Metal-binding</keyword>
<evidence type="ECO:0000256" key="4">
    <source>
        <dbReference type="ARBA" id="ARBA00007837"/>
    </source>
</evidence>
<dbReference type="GO" id="GO:0008986">
    <property type="term" value="F:pyruvate, water dikinase activity"/>
    <property type="evidence" value="ECO:0007669"/>
    <property type="project" value="UniProtKB-EC"/>
</dbReference>
<dbReference type="InterPro" id="IPR006319">
    <property type="entry name" value="PEP_synth"/>
</dbReference>
<comment type="similarity">
    <text evidence="4">Belongs to the PEP-utilizing enzyme family.</text>
</comment>
<dbReference type="InterPro" id="IPR002192">
    <property type="entry name" value="PPDK_AMP/ATP-bd"/>
</dbReference>
<evidence type="ECO:0000256" key="13">
    <source>
        <dbReference type="ARBA" id="ARBA00033470"/>
    </source>
</evidence>
<dbReference type="Pfam" id="PF00391">
    <property type="entry name" value="PEP-utilizers"/>
    <property type="match status" value="1"/>
</dbReference>
<feature type="domain" description="Pyruvate phosphate dikinase AMP/ATP-binding" evidence="16">
    <location>
        <begin position="1334"/>
        <end position="1668"/>
    </location>
</feature>
<dbReference type="SUPFAM" id="SSF56059">
    <property type="entry name" value="Glutathione synthetase ATP-binding domain-like"/>
    <property type="match status" value="1"/>
</dbReference>
<evidence type="ECO:0000256" key="5">
    <source>
        <dbReference type="ARBA" id="ARBA00011996"/>
    </source>
</evidence>
<dbReference type="Gene3D" id="3.50.30.10">
    <property type="entry name" value="Phosphohistidine domain"/>
    <property type="match status" value="1"/>
</dbReference>
<dbReference type="GO" id="GO:0046872">
    <property type="term" value="F:metal ion binding"/>
    <property type="evidence" value="ECO:0007669"/>
    <property type="project" value="UniProtKB-KW"/>
</dbReference>
<organism evidence="17">
    <name type="scientific">uncultured Desulfobacterium sp</name>
    <dbReference type="NCBI Taxonomy" id="201089"/>
    <lineage>
        <taxon>Bacteria</taxon>
        <taxon>Pseudomonadati</taxon>
        <taxon>Thermodesulfobacteriota</taxon>
        <taxon>Desulfobacteria</taxon>
        <taxon>Desulfobacterales</taxon>
        <taxon>Desulfobacteriaceae</taxon>
        <taxon>Desulfobacterium</taxon>
        <taxon>environmental samples</taxon>
    </lineage>
</organism>
<dbReference type="UniPathway" id="UPA00138"/>
<evidence type="ECO:0000256" key="7">
    <source>
        <dbReference type="ARBA" id="ARBA00022679"/>
    </source>
</evidence>
<evidence type="ECO:0000259" key="15">
    <source>
        <dbReference type="Pfam" id="PF00391"/>
    </source>
</evidence>
<dbReference type="Pfam" id="PF01326">
    <property type="entry name" value="PPDK_N"/>
    <property type="match status" value="1"/>
</dbReference>
<evidence type="ECO:0000256" key="12">
    <source>
        <dbReference type="ARBA" id="ARBA00022842"/>
    </source>
</evidence>
<dbReference type="GO" id="GO:0005524">
    <property type="term" value="F:ATP binding"/>
    <property type="evidence" value="ECO:0007669"/>
    <property type="project" value="UniProtKB-KW"/>
</dbReference>
<proteinExistence type="inferred from homology"/>
<evidence type="ECO:0000256" key="10">
    <source>
        <dbReference type="ARBA" id="ARBA00022777"/>
    </source>
</evidence>
<dbReference type="SUPFAM" id="SSF52009">
    <property type="entry name" value="Phosphohistidine domain"/>
    <property type="match status" value="1"/>
</dbReference>
<dbReference type="Gene3D" id="3.30.470.20">
    <property type="entry name" value="ATP-grasp fold, B domain"/>
    <property type="match status" value="1"/>
</dbReference>
<keyword evidence="9" id="KW-0547">Nucleotide-binding</keyword>
<dbReference type="EC" id="2.7.9.2" evidence="5"/>
<evidence type="ECO:0000256" key="6">
    <source>
        <dbReference type="ARBA" id="ARBA00021623"/>
    </source>
</evidence>
<comment type="cofactor">
    <cofactor evidence="1">
        <name>Mg(2+)</name>
        <dbReference type="ChEBI" id="CHEBI:18420"/>
    </cofactor>
</comment>
<gene>
    <name evidence="17" type="ORF">PITCH_A1880002</name>
</gene>
<evidence type="ECO:0000256" key="9">
    <source>
        <dbReference type="ARBA" id="ARBA00022741"/>
    </source>
</evidence>
<dbReference type="InterPro" id="IPR013815">
    <property type="entry name" value="ATP_grasp_subdomain_1"/>
</dbReference>
<evidence type="ECO:0000256" key="11">
    <source>
        <dbReference type="ARBA" id="ARBA00022840"/>
    </source>
</evidence>
<comment type="function">
    <text evidence="2">Catalyzes the phosphorylation of pyruvate to phosphoenolpyruvate.</text>
</comment>
<dbReference type="PANTHER" id="PTHR43030">
    <property type="entry name" value="PHOSPHOENOLPYRUVATE SYNTHASE"/>
    <property type="match status" value="1"/>
</dbReference>
<dbReference type="Gene3D" id="3.30.1490.20">
    <property type="entry name" value="ATP-grasp fold, A domain"/>
    <property type="match status" value="1"/>
</dbReference>
<evidence type="ECO:0000256" key="2">
    <source>
        <dbReference type="ARBA" id="ARBA00002988"/>
    </source>
</evidence>
<evidence type="ECO:0000256" key="14">
    <source>
        <dbReference type="ARBA" id="ARBA00047700"/>
    </source>
</evidence>
<evidence type="ECO:0000256" key="1">
    <source>
        <dbReference type="ARBA" id="ARBA00001946"/>
    </source>
</evidence>
<comment type="catalytic activity">
    <reaction evidence="14">
        <text>pyruvate + ATP + H2O = phosphoenolpyruvate + AMP + phosphate + 2 H(+)</text>
        <dbReference type="Rhea" id="RHEA:11364"/>
        <dbReference type="ChEBI" id="CHEBI:15361"/>
        <dbReference type="ChEBI" id="CHEBI:15377"/>
        <dbReference type="ChEBI" id="CHEBI:15378"/>
        <dbReference type="ChEBI" id="CHEBI:30616"/>
        <dbReference type="ChEBI" id="CHEBI:43474"/>
        <dbReference type="ChEBI" id="CHEBI:58702"/>
        <dbReference type="ChEBI" id="CHEBI:456215"/>
        <dbReference type="EC" id="2.7.9.2"/>
    </reaction>
</comment>
<evidence type="ECO:0000256" key="8">
    <source>
        <dbReference type="ARBA" id="ARBA00022723"/>
    </source>
</evidence>
<keyword evidence="10" id="KW-0418">Kinase</keyword>
<dbReference type="GO" id="GO:0006094">
    <property type="term" value="P:gluconeogenesis"/>
    <property type="evidence" value="ECO:0007669"/>
    <property type="project" value="UniProtKB-UniPathway"/>
</dbReference>
<comment type="pathway">
    <text evidence="3">Carbohydrate biosynthesis; gluconeogenesis.</text>
</comment>
<dbReference type="InterPro" id="IPR008279">
    <property type="entry name" value="PEP-util_enz_mobile_dom"/>
</dbReference>
<evidence type="ECO:0000256" key="3">
    <source>
        <dbReference type="ARBA" id="ARBA00004742"/>
    </source>
</evidence>
<keyword evidence="12" id="KW-0460">Magnesium</keyword>
<keyword evidence="11" id="KW-0067">ATP-binding</keyword>
<dbReference type="InterPro" id="IPR036637">
    <property type="entry name" value="Phosphohistidine_dom_sf"/>
</dbReference>
<accession>A0A445MV79</accession>
<dbReference type="PANTHER" id="PTHR43030:SF1">
    <property type="entry name" value="PHOSPHOENOLPYRUVATE SYNTHASE"/>
    <property type="match status" value="1"/>
</dbReference>
<dbReference type="EMBL" id="OJIN01000099">
    <property type="protein sequence ID" value="SPD73417.1"/>
    <property type="molecule type" value="Genomic_DNA"/>
</dbReference>
<name>A0A445MV79_9BACT</name>
<evidence type="ECO:0000259" key="16">
    <source>
        <dbReference type="Pfam" id="PF01326"/>
    </source>
</evidence>
<sequence>MKNDAQQHLSSKGSGISITEILDAVKAEFEAVMGSPQTVRSALSRFMDLTDNNPTGAELDSALGLLPLLSERVGPIAVPLFELFDQLCLIVPDPWPILKGMLSARDEGLAGLALKRTLQFVREGILSIDLDMARFFAGRVESAPFKRPECLSIVSDIIGRMSTPEIAGKDGPEAILYLHQTDYSLRRFGAMLMDTRAKPVSHDLAEKFLRHKDHEFLTDYMDYTRATHLDLLTLVNSPGAEAPCVPSLKKAESICGKRLLQEAIASIGWPYLNLGLDVHKVVEVTIGKSFPLTMSPLEATFFKTLKDAHVSEEKYIFVAHGGTHRKGADNASSKDRVTRFRSYNLAHASVLADLISLSPLSREQVWRIIDFMDKIVFDFMTLFSPYSEECSILSDVYQGLRGHIVSELEKSGTRPDLSTDLIRLVQSFEDPGSLGEVRTLHGLKRYLHQRGLKLGFHLVDAAGATDRSVTIVIASSKRVIKASRFIEYVDFDQQGSDNSVPYPVRIIIDGYTRQLVCGQEYLPGTRAFIYGNEVHYYISFKNHPVFVRVDFSPPLQGGMIDLQYYGVSKYELDSHPDISLSAIKEFFRLLEYEVEIKDTHIHARYDKESTLSLQVMCEKAEALFCLVPYLMEIDWVIGSLNLPISARKDVAGAWAEFFSLWGVLPVNRILTADRQGILMAIERGPTGDQETAWKGDGEYSDCFIEGLPPDLIKHIWTSLAQTGIEASILSGDENHNGLGQIRMEKLFLTPLRMAVSLGEIISTPSGFIPADPALFQRQHEAERFAEMLASGDDEIAASAVLAQLVIPLEKTLSFQTTGSLNGHDVQYSSIPLCGEAIKVFVLRDPSRFIRLALFTTDEKLCLKRVDRSHSFISNASADGREFTRLLRQGNYPAPDVASVIKGDAKSTGKIRDLFSTENPMPHTRHFAGDNVVEGQKASPGRAVGQVVFNTGATMPKDLEEKILVAASIRPEDYPLILSSSGVVSTGGGILSHAGITAMQLKKPALIVQGQWLSLTKGGHSLLCAGNEYTEEERDISGRRVIIRRNIHRRNILLNENDLVVLDSEEGILRILGQARQCLAFNENFRHLCEAGRLLSTIEDGKSVLVLRGRRLRSLHQIEKLLERISDPVLARHALNEILMTEFLSASNEGRAEKTRLLSVIISNRAVGCSSQGYLTDLLHNLNNRRNRLADDAFHLIQSSTGLYEILAIRLRSLRLRQTIERVSACTDIFGQDVMLPDPGMDAGIDRMVKKRLESLREELARQIYTCAGSAGKTCLHHMVDQIERFDLVLKTPQDLRSPIGHIRSSIILKDKTSRAALQDRLILWPEDGGVELFPLIGWKAANLAETDRLLNRGMVPQWFAVTNRAFEEVMNQSVKCVKERFSDIGEDQSLRTVINSILSEKGSGDRQKSQDIFSLWEDITIPEGLAVEAAEAYRSLTKDVVEGAGDGGLKEPFVAVRSSALEEDTELAARAGEFDTFLFVRGETSVLDHLKKAFSSLWTERAIHNRRVLGFEKEEPGGGVIIQRMVQSRVSGVIQTADIVEGNYREMVINAGWGLGQGIVSGIVAADLIFVTKEGIDQGLPLSFRYITADKEEQIAYDTASGTGTTRIKTTYFQRLRPALEYSELLDLVRTAKRLESAYGYPLNIEYCFEGQTLRVLQVRPIASAMASINETIQHYPLL</sequence>
<reference evidence="17" key="1">
    <citation type="submission" date="2018-01" db="EMBL/GenBank/DDBJ databases">
        <authorList>
            <person name="Regsiter A."/>
            <person name="William W."/>
        </authorList>
    </citation>
    <scope>NUCLEOTIDE SEQUENCE</scope>
    <source>
        <strain evidence="17">TRIP AH-1</strain>
    </source>
</reference>
<protein>
    <recommendedName>
        <fullName evidence="6">Phosphoenolpyruvate synthase</fullName>
        <ecNumber evidence="5">2.7.9.2</ecNumber>
    </recommendedName>
    <alternativeName>
        <fullName evidence="13">Pyruvate, water dikinase</fullName>
    </alternativeName>
</protein>
<feature type="domain" description="PEP-utilising enzyme mobile" evidence="15">
    <location>
        <begin position="959"/>
        <end position="1013"/>
    </location>
</feature>
<evidence type="ECO:0000313" key="17">
    <source>
        <dbReference type="EMBL" id="SPD73417.1"/>
    </source>
</evidence>